<dbReference type="EMBL" id="PDSK01000090">
    <property type="protein sequence ID" value="PIE34268.1"/>
    <property type="molecule type" value="Genomic_DNA"/>
</dbReference>
<protein>
    <recommendedName>
        <fullName evidence="6">Dehydrogenase</fullName>
    </recommendedName>
</protein>
<feature type="domain" description="GFO/IDH/MocA-like oxidoreductase" evidence="3">
    <location>
        <begin position="140"/>
        <end position="276"/>
    </location>
</feature>
<organism evidence="4 5">
    <name type="scientific">candidate division KSB3 bacterium</name>
    <dbReference type="NCBI Taxonomy" id="2044937"/>
    <lineage>
        <taxon>Bacteria</taxon>
        <taxon>candidate division KSB3</taxon>
    </lineage>
</organism>
<dbReference type="Pfam" id="PF22725">
    <property type="entry name" value="GFO_IDH_MocA_C3"/>
    <property type="match status" value="1"/>
</dbReference>
<evidence type="ECO:0000259" key="3">
    <source>
        <dbReference type="Pfam" id="PF22725"/>
    </source>
</evidence>
<dbReference type="Proteomes" id="UP000230821">
    <property type="component" value="Unassembled WGS sequence"/>
</dbReference>
<accession>A0A2G6KF09</accession>
<keyword evidence="1" id="KW-0560">Oxidoreductase</keyword>
<dbReference type="AlphaFoldDB" id="A0A2G6KF09"/>
<dbReference type="InterPro" id="IPR055170">
    <property type="entry name" value="GFO_IDH_MocA-like_dom"/>
</dbReference>
<gene>
    <name evidence="4" type="ORF">CSA56_07725</name>
</gene>
<evidence type="ECO:0008006" key="6">
    <source>
        <dbReference type="Google" id="ProtNLM"/>
    </source>
</evidence>
<evidence type="ECO:0000256" key="1">
    <source>
        <dbReference type="ARBA" id="ARBA00023002"/>
    </source>
</evidence>
<evidence type="ECO:0000313" key="5">
    <source>
        <dbReference type="Proteomes" id="UP000230821"/>
    </source>
</evidence>
<reference evidence="4 5" key="1">
    <citation type="submission" date="2017-10" db="EMBL/GenBank/DDBJ databases">
        <title>Novel microbial diversity and functional potential in the marine mammal oral microbiome.</title>
        <authorList>
            <person name="Dudek N.K."/>
            <person name="Sun C.L."/>
            <person name="Burstein D."/>
            <person name="Kantor R.S."/>
            <person name="Aliaga Goltsman D.S."/>
            <person name="Bik E.M."/>
            <person name="Thomas B.C."/>
            <person name="Banfield J.F."/>
            <person name="Relman D.A."/>
        </authorList>
    </citation>
    <scope>NUCLEOTIDE SEQUENCE [LARGE SCALE GENOMIC DNA]</scope>
    <source>
        <strain evidence="4">DOLJORAL78_47_16</strain>
    </source>
</reference>
<evidence type="ECO:0000259" key="2">
    <source>
        <dbReference type="Pfam" id="PF01408"/>
    </source>
</evidence>
<dbReference type="Gene3D" id="3.30.360.10">
    <property type="entry name" value="Dihydrodipicolinate Reductase, domain 2"/>
    <property type="match status" value="1"/>
</dbReference>
<dbReference type="SUPFAM" id="SSF55347">
    <property type="entry name" value="Glyceraldehyde-3-phosphate dehydrogenase-like, C-terminal domain"/>
    <property type="match status" value="1"/>
</dbReference>
<evidence type="ECO:0000313" key="4">
    <source>
        <dbReference type="EMBL" id="PIE34268.1"/>
    </source>
</evidence>
<proteinExistence type="predicted"/>
<dbReference type="PANTHER" id="PTHR43818">
    <property type="entry name" value="BCDNA.GH03377"/>
    <property type="match status" value="1"/>
</dbReference>
<dbReference type="PANTHER" id="PTHR43818:SF11">
    <property type="entry name" value="BCDNA.GH03377"/>
    <property type="match status" value="1"/>
</dbReference>
<feature type="domain" description="Gfo/Idh/MocA-like oxidoreductase N-terminal" evidence="2">
    <location>
        <begin position="5"/>
        <end position="130"/>
    </location>
</feature>
<dbReference type="Gene3D" id="3.40.50.720">
    <property type="entry name" value="NAD(P)-binding Rossmann-like Domain"/>
    <property type="match status" value="1"/>
</dbReference>
<dbReference type="InterPro" id="IPR000683">
    <property type="entry name" value="Gfo/Idh/MocA-like_OxRdtase_N"/>
</dbReference>
<dbReference type="InterPro" id="IPR036291">
    <property type="entry name" value="NAD(P)-bd_dom_sf"/>
</dbReference>
<dbReference type="GO" id="GO:0016491">
    <property type="term" value="F:oxidoreductase activity"/>
    <property type="evidence" value="ECO:0007669"/>
    <property type="project" value="UniProtKB-KW"/>
</dbReference>
<dbReference type="Pfam" id="PF01408">
    <property type="entry name" value="GFO_IDH_MocA"/>
    <property type="match status" value="1"/>
</dbReference>
<name>A0A2G6KF09_9BACT</name>
<comment type="caution">
    <text evidence="4">The sequence shown here is derived from an EMBL/GenBank/DDBJ whole genome shotgun (WGS) entry which is preliminary data.</text>
</comment>
<dbReference type="InterPro" id="IPR050463">
    <property type="entry name" value="Gfo/Idh/MocA_oxidrdct_glycsds"/>
</dbReference>
<dbReference type="GO" id="GO:0000166">
    <property type="term" value="F:nucleotide binding"/>
    <property type="evidence" value="ECO:0007669"/>
    <property type="project" value="InterPro"/>
</dbReference>
<dbReference type="SUPFAM" id="SSF51735">
    <property type="entry name" value="NAD(P)-binding Rossmann-fold domains"/>
    <property type="match status" value="1"/>
</dbReference>
<sequence length="379" mass="41406">MKKIGIGLIGYGGIGKIHTLGYKDIAMYYPGTLPEIDLAAVCTSRPKTAQKAAKEGGFRNWYTDHSALIQSDEVMVVDCSLPNFAHKAVLLEAVAAGKHVYCEKPLAMNGAEAREIAVAAEKAGVQIGMTFNYRFVPALQRAHELVRDGALGQIYRFQAEYLHTGYESPERPLSWRLQHDKSGGGALADLGAHVIDLMRWLLGEFQSVQALTHTYITERPLAKGSQETGPVTVDDGAWLQVKLENGGIGTIEASRFSTGVLDELRFEICGEKGALRFNLMDANYLYWFDTSRKGGAYGGEQGWIRLDTNQNYPGASIPPPRAILGWSRTHAENQYTFLKAIAAGNSVQPSVCDGLRTQCVLDAAYTSAEEGGWVAVEQE</sequence>